<protein>
    <submittedName>
        <fullName evidence="1">Uncharacterized protein</fullName>
    </submittedName>
</protein>
<evidence type="ECO:0000313" key="1">
    <source>
        <dbReference type="EMBL" id="MPM86031.1"/>
    </source>
</evidence>
<dbReference type="AlphaFoldDB" id="A0A645D9T0"/>
<accession>A0A645D9T0</accession>
<gene>
    <name evidence="1" type="ORF">SDC9_133114</name>
</gene>
<reference evidence="1" key="1">
    <citation type="submission" date="2019-08" db="EMBL/GenBank/DDBJ databases">
        <authorList>
            <person name="Kucharzyk K."/>
            <person name="Murdoch R.W."/>
            <person name="Higgins S."/>
            <person name="Loffler F."/>
        </authorList>
    </citation>
    <scope>NUCLEOTIDE SEQUENCE</scope>
</reference>
<sequence>MLTDPAITGVVGVGHLPGLLGADLAQGFSEHLGRKVVFESLQPEAFGELLQPILGPATSAVVGLYQALAAVPANTIIPASSAQERLGLMPSSVQQWLAKTLG</sequence>
<proteinExistence type="predicted"/>
<organism evidence="1">
    <name type="scientific">bioreactor metagenome</name>
    <dbReference type="NCBI Taxonomy" id="1076179"/>
    <lineage>
        <taxon>unclassified sequences</taxon>
        <taxon>metagenomes</taxon>
        <taxon>ecological metagenomes</taxon>
    </lineage>
</organism>
<name>A0A645D9T0_9ZZZZ</name>
<dbReference type="EMBL" id="VSSQ01034174">
    <property type="protein sequence ID" value="MPM86031.1"/>
    <property type="molecule type" value="Genomic_DNA"/>
</dbReference>
<comment type="caution">
    <text evidence="1">The sequence shown here is derived from an EMBL/GenBank/DDBJ whole genome shotgun (WGS) entry which is preliminary data.</text>
</comment>